<feature type="compositionally biased region" description="Low complexity" evidence="1">
    <location>
        <begin position="48"/>
        <end position="59"/>
    </location>
</feature>
<name>A0AAD8PL79_9PEZI</name>
<keyword evidence="3" id="KW-1185">Reference proteome</keyword>
<organism evidence="2 3">
    <name type="scientific">Colletotrichum navitas</name>
    <dbReference type="NCBI Taxonomy" id="681940"/>
    <lineage>
        <taxon>Eukaryota</taxon>
        <taxon>Fungi</taxon>
        <taxon>Dikarya</taxon>
        <taxon>Ascomycota</taxon>
        <taxon>Pezizomycotina</taxon>
        <taxon>Sordariomycetes</taxon>
        <taxon>Hypocreomycetidae</taxon>
        <taxon>Glomerellales</taxon>
        <taxon>Glomerellaceae</taxon>
        <taxon>Colletotrichum</taxon>
        <taxon>Colletotrichum graminicola species complex</taxon>
    </lineage>
</organism>
<feature type="compositionally biased region" description="Acidic residues" evidence="1">
    <location>
        <begin position="187"/>
        <end position="200"/>
    </location>
</feature>
<feature type="compositionally biased region" description="Basic and acidic residues" evidence="1">
    <location>
        <begin position="138"/>
        <end position="149"/>
    </location>
</feature>
<feature type="compositionally biased region" description="Polar residues" evidence="1">
    <location>
        <begin position="73"/>
        <end position="82"/>
    </location>
</feature>
<sequence length="326" mass="36668">MTSRPHPGLKVCHCRQFLVAFPQVSSVHNCKLPLHAFKPEASTMSQKSGSNGSLGNSSNPRPGQSPFPPSNALVRQTTQGSQRSKDTQQSQSYSSSYSNNFNRNTARYSTGRTEESSRYSQESIDPPDRSQSPPLRRKQGENDNRKNWEESIYGLYGDIKTPREPPPLPIPPPQPQQEQPRRRNQEPEPEEDEGNNSFDEEVPRRTIPQSERQRPRYSRPRQSSRPERPEPRRRASRQDRQQNEQQGEQNDDANYRRVHVNIDIGGGGEGRSWSWSTNGRGGPNINFGTPFADTGFPFGGRNNNGGRLPVNIPFGGGLPINLPFGL</sequence>
<reference evidence="2" key="1">
    <citation type="submission" date="2021-06" db="EMBL/GenBank/DDBJ databases">
        <title>Comparative genomics, transcriptomics and evolutionary studies reveal genomic signatures of adaptation to plant cell wall in hemibiotrophic fungi.</title>
        <authorList>
            <consortium name="DOE Joint Genome Institute"/>
            <person name="Baroncelli R."/>
            <person name="Diaz J.F."/>
            <person name="Benocci T."/>
            <person name="Peng M."/>
            <person name="Battaglia E."/>
            <person name="Haridas S."/>
            <person name="Andreopoulos W."/>
            <person name="Labutti K."/>
            <person name="Pangilinan J."/>
            <person name="Floch G.L."/>
            <person name="Makela M.R."/>
            <person name="Henrissat B."/>
            <person name="Grigoriev I.V."/>
            <person name="Crouch J.A."/>
            <person name="De Vries R.P."/>
            <person name="Sukno S.A."/>
            <person name="Thon M.R."/>
        </authorList>
    </citation>
    <scope>NUCLEOTIDE SEQUENCE</scope>
    <source>
        <strain evidence="2">CBS 125086</strain>
    </source>
</reference>
<feature type="region of interest" description="Disordered" evidence="1">
    <location>
        <begin position="41"/>
        <end position="257"/>
    </location>
</feature>
<dbReference type="AlphaFoldDB" id="A0AAD8PL79"/>
<protein>
    <submittedName>
        <fullName evidence="2">Uncharacterized protein</fullName>
    </submittedName>
</protein>
<dbReference type="EMBL" id="JAHLJV010000124">
    <property type="protein sequence ID" value="KAK1569756.1"/>
    <property type="molecule type" value="Genomic_DNA"/>
</dbReference>
<feature type="compositionally biased region" description="Polar residues" evidence="1">
    <location>
        <begin position="99"/>
        <end position="111"/>
    </location>
</feature>
<dbReference type="GeneID" id="85443474"/>
<comment type="caution">
    <text evidence="2">The sequence shown here is derived from an EMBL/GenBank/DDBJ whole genome shotgun (WGS) entry which is preliminary data.</text>
</comment>
<feature type="compositionally biased region" description="Low complexity" evidence="1">
    <location>
        <begin position="88"/>
        <end position="98"/>
    </location>
</feature>
<feature type="compositionally biased region" description="Polar residues" evidence="1">
    <location>
        <begin position="118"/>
        <end position="133"/>
    </location>
</feature>
<gene>
    <name evidence="2" type="ORF">LY79DRAFT_571357</name>
</gene>
<feature type="compositionally biased region" description="Pro residues" evidence="1">
    <location>
        <begin position="164"/>
        <end position="175"/>
    </location>
</feature>
<dbReference type="Proteomes" id="UP001230504">
    <property type="component" value="Unassembled WGS sequence"/>
</dbReference>
<evidence type="ECO:0000313" key="2">
    <source>
        <dbReference type="EMBL" id="KAK1569756.1"/>
    </source>
</evidence>
<evidence type="ECO:0000256" key="1">
    <source>
        <dbReference type="SAM" id="MobiDB-lite"/>
    </source>
</evidence>
<evidence type="ECO:0000313" key="3">
    <source>
        <dbReference type="Proteomes" id="UP001230504"/>
    </source>
</evidence>
<accession>A0AAD8PL79</accession>
<dbReference type="RefSeq" id="XP_060407961.1">
    <property type="nucleotide sequence ID" value="XM_060559234.1"/>
</dbReference>
<feature type="compositionally biased region" description="Basic and acidic residues" evidence="1">
    <location>
        <begin position="224"/>
        <end position="242"/>
    </location>
</feature>
<proteinExistence type="predicted"/>